<dbReference type="InterPro" id="IPR050091">
    <property type="entry name" value="PKS_NRPS_Biosynth_Enz"/>
</dbReference>
<evidence type="ECO:0000259" key="8">
    <source>
        <dbReference type="PROSITE" id="PS52004"/>
    </source>
</evidence>
<keyword evidence="4" id="KW-0511">Multifunctional enzyme</keyword>
<dbReference type="SUPFAM" id="SSF47336">
    <property type="entry name" value="ACP-like"/>
    <property type="match status" value="3"/>
</dbReference>
<feature type="domain" description="PKS/mFAS DH" evidence="9">
    <location>
        <begin position="3932"/>
        <end position="4208"/>
    </location>
</feature>
<dbReference type="Pfam" id="PF13602">
    <property type="entry name" value="ADH_zinc_N_2"/>
    <property type="match status" value="1"/>
</dbReference>
<dbReference type="InterPro" id="IPR036736">
    <property type="entry name" value="ACP-like_sf"/>
</dbReference>
<dbReference type="SMART" id="SM00825">
    <property type="entry name" value="PKS_KS"/>
    <property type="match status" value="3"/>
</dbReference>
<dbReference type="InterPro" id="IPR002364">
    <property type="entry name" value="Quin_OxRdtase/zeta-crystal_CS"/>
</dbReference>
<dbReference type="InterPro" id="IPR006162">
    <property type="entry name" value="Ppantetheine_attach_site"/>
</dbReference>
<evidence type="ECO:0000256" key="4">
    <source>
        <dbReference type="ARBA" id="ARBA00023268"/>
    </source>
</evidence>
<dbReference type="Gene3D" id="3.40.50.720">
    <property type="entry name" value="NAD(P)-binding Rossmann-like Domain"/>
    <property type="match status" value="3"/>
</dbReference>
<dbReference type="InterPro" id="IPR018201">
    <property type="entry name" value="Ketoacyl_synth_AS"/>
</dbReference>
<protein>
    <submittedName>
        <fullName evidence="10">Type I polyketide synthase</fullName>
    </submittedName>
</protein>
<dbReference type="Pfam" id="PF22953">
    <property type="entry name" value="SpnB_Rossmann"/>
    <property type="match status" value="1"/>
</dbReference>
<dbReference type="InterPro" id="IPR041618">
    <property type="entry name" value="PKS_DE"/>
</dbReference>
<keyword evidence="3" id="KW-0808">Transferase</keyword>
<dbReference type="InterPro" id="IPR014031">
    <property type="entry name" value="Ketoacyl_synth_C"/>
</dbReference>
<comment type="caution">
    <text evidence="10">The sequence shown here is derived from an EMBL/GenBank/DDBJ whole genome shotgun (WGS) entry which is preliminary data.</text>
</comment>
<dbReference type="InterPro" id="IPR049900">
    <property type="entry name" value="PKS_mFAS_DH"/>
</dbReference>
<dbReference type="InterPro" id="IPR032821">
    <property type="entry name" value="PKS_assoc"/>
</dbReference>
<accession>A0ABV9DVX0</accession>
<dbReference type="Pfam" id="PF08659">
    <property type="entry name" value="KR"/>
    <property type="match status" value="3"/>
</dbReference>
<evidence type="ECO:0000313" key="11">
    <source>
        <dbReference type="Proteomes" id="UP001595923"/>
    </source>
</evidence>
<dbReference type="SMART" id="SM00829">
    <property type="entry name" value="PKS_ER"/>
    <property type="match status" value="1"/>
</dbReference>
<dbReference type="SMART" id="SM00827">
    <property type="entry name" value="PKS_AT"/>
    <property type="match status" value="3"/>
</dbReference>
<dbReference type="CDD" id="cd08952">
    <property type="entry name" value="KR_1_SDR_x"/>
    <property type="match status" value="2"/>
</dbReference>
<keyword evidence="1" id="KW-0596">Phosphopantetheine</keyword>
<dbReference type="InterPro" id="IPR020843">
    <property type="entry name" value="ER"/>
</dbReference>
<dbReference type="InterPro" id="IPR001227">
    <property type="entry name" value="Ac_transferase_dom_sf"/>
</dbReference>
<dbReference type="InterPro" id="IPR016035">
    <property type="entry name" value="Acyl_Trfase/lysoPLipase"/>
</dbReference>
<dbReference type="InterPro" id="IPR016039">
    <property type="entry name" value="Thiolase-like"/>
</dbReference>
<keyword evidence="5" id="KW-0012">Acyltransferase</keyword>
<dbReference type="Gene3D" id="3.40.47.10">
    <property type="match status" value="3"/>
</dbReference>
<dbReference type="SUPFAM" id="SSF51735">
    <property type="entry name" value="NAD(P)-binding Rossmann-fold domains"/>
    <property type="match status" value="7"/>
</dbReference>
<dbReference type="Pfam" id="PF00698">
    <property type="entry name" value="Acyl_transf_1"/>
    <property type="match status" value="3"/>
</dbReference>
<keyword evidence="11" id="KW-1185">Reference proteome</keyword>
<feature type="region of interest" description="C-terminal hotdog fold" evidence="6">
    <location>
        <begin position="4069"/>
        <end position="4208"/>
    </location>
</feature>
<dbReference type="SMART" id="SM00822">
    <property type="entry name" value="PKS_KR"/>
    <property type="match status" value="3"/>
</dbReference>
<dbReference type="Gene3D" id="6.10.140.1830">
    <property type="match status" value="1"/>
</dbReference>
<dbReference type="SUPFAM" id="SSF52151">
    <property type="entry name" value="FabD/lysophospholipase-like"/>
    <property type="match status" value="3"/>
</dbReference>
<dbReference type="SMART" id="SM00823">
    <property type="entry name" value="PKS_PP"/>
    <property type="match status" value="3"/>
</dbReference>
<dbReference type="InterPro" id="IPR049552">
    <property type="entry name" value="PKS_DH_N"/>
</dbReference>
<dbReference type="InterPro" id="IPR009081">
    <property type="entry name" value="PP-bd_ACP"/>
</dbReference>
<sequence length="5182" mass="540520">MSGNDTSVESIVGALRSSLRKNSRLAEENDRLRSALSEPIAIVGIGCRFPGGVRSPEDLWRLLADGTDAIGAFPADRNWNTAGETAGSYARVGGFLHDGHGFDADFFGISPREAAAMDPQQRLLLETAWETIESAGIAPDSLKGSRTGVFAGTTSQDYAEVTASNPDAAAGFGLTGAVASVLSGRIAYALGLEGPAVTIDTACSSSLVALHLAVQALRRGECDYALAGGATFMSTPVVFAEFSQQGGLAADGRCKPFAGAADGTGWGEGAGLLLVERLSDARRNGHDVLAVVRGSAVNQDGASNGLTAPNGPSQQRVIRSALADAGLTPGDVDAVEAHGTGTTLGDPIEAHALLATYGDDRPADRPLHLGSVKSNIGHTQAAAGVAGVIKMVMALRHNELPATLHVDEPTPKVDWSSGALSLLTDRVEWPDGDRPRRAGVSSFGISGTNAHVVLEQPPVADAAGEEPPPEAPEAPSIEAAAVPWVLSAKSAESLRGQAERLLASERDRADVPAVDVGWSLAATRARFDHRAVVTGSTRAELLDGLSTVAEGRGSAVAASGRAEPGGVALVFSGQGAQWPGMTRGLYEGSAAYRKAFDEVCAILDPLLPGSLAQVVFAAEGTPQAARLDRTDFTQPALFAVEVALHALVSSCGVRADVLAGHSVGEIAAAWAAGVLSLRDASVLVAARGRLMQALPGDGAMVSLEADEADALRLLDGLADVGIGAVNGPASVVVSGAAAGMDVVEERARESGVKSTRLRVGHGFHSPLMDPMLDEFAAVLRTLEFRPPRTRMVSAVTGGVLGDEVASPHYWVRHARETVRYHDALGALAAEGVRTLVEVGPDGVLSGLPRPSDVAAVPLMRRPRAAEAAVPEPTRFLRALAQAHTHGVDVDWRTLLVEGRKVTLPTYAFDRKRFWIDPMAARPAEDTADAELWHLVESGDVDAVARALDVGDEVDVAGLVPALSSWRRRRRFEDEVRSWRHQVSWTPVTASGGVAGERWLVVMSAGSAAPDLTAALAGGGARVVECALDGAVADRSVLAARLAEAAGAEPVDGVVSLLPLAEDRDAADSAVLVQALGDAGVGGRLWCVTQGAVSAGTVVSAPQQTTVWGLGRVVALEHPERWGGLIDLPSRPDGRTLDTLCGVLGGDEDQLALRGAGVLARRLVRANAPTQRRGWRPRGTVLLTGGTGGLGRHLTRWLLDQGAQHVLIISRRGLQAPGASELRAEHGGRVTIVACDAAERDQLATALTHAPQDIPLTAVVHAAGVVGDGPVDSLTAHALATTARPKATAAWNLHELTRDIELDAFVMFSSAAGLVGAGGLAAYGAANAFLDGFAEYRHGLGLPATAVAWGPWAGSGMAVDADATEELRAQGMRAMEPASALAALRQVLDTGQVTAYVADADWDRFAATFTIARPSALFDELVTTETAEDSHAPTTAWADMPEGDRVRAARELVRTEAAAVLGHADATAVDDDRPFRDLGFDSLTAVELRDRIATRTGLDLPPATVFDYPTVPVLAGHIIERLVGAVAPEPVDEDPRTREMDEPVAIVGVGCRFPGGVRSPEDLWRLVSGGSDAIGAFPTDRGWDSLGRAGDFYARVGGFLYDGHGFDADFFGISPREAAAMDPQQRLLLETAWEAIESAGIAPDSLKGSATGVFAGTTSQDYAEVTASNPDAAAGFGLTGAVASVLSGRIAYALGLEGPALTVDTACSSSLVALHLAAQALRRGECSLALAGGVTFMSTPGVFAEFSRQGGLAADGRCKSFAGAADGTGWGEGVGLLLVERLSDARRNGHDVLAVVRGSAVNQDGASNGLTAPNGPSQQRVIRSALADAGLTPGDVDAVEAHGTGTTLGDPIEAHALLATYGHDRPADRPLLLGSVKSNIGHTQAAAGIAGVIKMVMALRHGELPPTLHAEAPTSRVDWSAGGLSLLTEPVEWPDGDRPRRAGVSSFGISGTNAHVILEQPPVPAAVSEEPAPGVSAIEAAAVPWVLSAKTPAALRDQAQRLLSVLDRPDVSLTDVAWSLARTRARFDHRAVVVGADRAELLEGLSAVAEGRTSARVVSGRATPGRVGLVFSGQGAQWAGMARGLYETSPVFADAFNEVCAAFDGLLPRPLADVIFAEKGTPQAALLDRTDFTQPALFAVEVALHALAQAFGVRPDVLAGHSIGEISAAHIAGVLSLQDACTLVAARGRLMAHLPSTGAMLSLEAGEDHASELVDGLADVGIGAVNGPASVVVSGAVAGVEEVEARAHEAGIRATRLRVGQGFHSPLMDPMLEEFAATVAELDLHPPTIPLVSTVTGRTLTTEEATSPGYWVRHARDTVRYHDAVQTIAADGIRTLIEIGPDSPLSALTAHDDLATIPLMCRPRTSEAPVPEPERFTQALAKAHTRGVDVDWAALLGSGRRVPLPTYAFDRKRYWIDPVATPNGVGEDDARLWDAVDREDANGVARVLDADRSDVSKLLPMLSDWRRRRLREKETRAWRYGVSWTPAAATGGVDGGRWLVVTPVGPGVEADTTVRGCVAALAGRAAEVHEVEAAADRSVLAARLAEAAGAEPVDGVVSLLSLGETRDAAHLAVLVQALGDAGVGGRLWCVTQGAVSAGTVVSAPQQTTVWGLGRVVALEHPERWGGLIDLPSRPDGRTLDTLCGALGGDEDQLALRGAGVLARRLVRANAPTQRQGWRPRGTVLLTGGTGGLGHHLTRWLLDQGAQHVLIISRRGLQAPGASELRAEHGGRVTIVACDAAERDQLATALTHIPHDVPLTAVVHAAGVVGEGPVETLSIDDFKVLARPKATAAWNLHDLTRGLDLDAFVMFSSGAGVVGAGGLGAYGAANAFLDGFAEYRHGLGLPATAVAWGSWADSGMAVDADATEELRAQGMRAMAPASALAALRQVLDTGQVTAYVADLDLDRFAATFTIARPNTLFDELVTTETAEDSPAPTTAWTEIPERDRVRAARELVRAEAAAVLGHTDATAVDDDRPFRDLGFDSLTAVELRDRIAARTGLRLTAAAVFDHPTPVVLAGHLLSRLTDSAPAPTVAVSSPPATEEPIAIVGIGCRYPGGVGSAEDLWRLVADGVDAVGAFPTDRGWAEAADGSHVRVGGFLYDGHEFDPGFFGMSPREAVSTDPQQRLLLETAWEAIESAGIAPDSLKGSATGVFTGTTNQDYAEVTASNPDAAAGFGLTGSVASVLSGRVAYALGLEGPALTVDTACSSSLVALHLAAQALRRGECTLALAGGVTFMSTPVVFTEFHRQQGLAGDGRCKSFAGGADGTGFSEGVGLVLVERLSDALRNGHEVLAVVRGSAVNQDGASNGLTAPNGPSQQRVIRSALADAGLDDSEVDAVEAHGTGTTLGDPIEAEALLATYGRGRSADRPLHLGSIKSNIGHTQAAAGVAGVIKMVMALRHGRIPKSLHIDEPSPGVDWSAGSVSLLTGPVEWPDGDRPRRAGVSSFGISGTNAHLILEEPPAAAVHTADPGCAPVVDRSVVPWVLSAKSAESLRGQGERLLTMVMQRPELQPSDVGWSLTATRARFDHRAVVVGADRAELLEGLSAVAEGRASARVVSGRATPGRVGLVFSGQGAQWAGMARGLYESSPVFADAFNDVCAAFDGLLPRPLADVTFAGANTPQAALLDRTDFTQPALFAVEVALHALVQACGVRPDVLAGHSIGEISAAHIAGVLSLRDACTLVAARGRLMAELPSTGAMLSLETDEPSATDLIHDLSDIGIGAVNGPASVVVSGDTADIDEVRTRALTAGIRTTRLRVGQGFHSPLMDPMLDDFAAVVAELDLHAPSIPLVSTVTGRKLTTEEATSPRYWVRHARDTVRYHDAVRTIAADGIRTLIEIGPDGVLSALPGEALTPVPVMRRPRSSEATVPEPERFVQALAKAHVSGTDVDWTAVLGSGRPVPLPTYAFHRRRYWIEPAPGTADVADAGLLSADHPLLGAVVETPDGVICTGRLSRATHAWLADHAVAGSVVVPGTAVVEMVSRAGDEVGCGRIGELVLQAPVIVPEQGAVQVRVVVGAPNEDGERDVALHSRPESAPHTKPGEWTVHATGRVTPAVDAVGAPLGEWPPADAGELDLDGLYPRLAAEGLVYGPVFQGLRSVWRRDGEIFAEVELPTEQHALADDFLLHPALLDAALHALVGAVEDGSDTSAHLPFTWSGVRVRAVGATALRVRMALLGEGTVAIEVFDTAGEPVADVEELTLRPLSGTSIPATDTTWPDSMFSVDWIVAAPADRAPSTWAVLGDADELAGLLRAQGVEAVAAADVDALPVDSDGTGAPDVVVWRCPGTATGGVPAAAHEAAAAALSTVRKWLAEPRLEGSRLAVVTRNAVAAREGEAPDLTLAPVWGLVRSAQSENPDRFVLVDIDTDGGNALVDALAAGEPQVAVRDGAVLVPRVVPWNRGDRLALPDDPNWRLDAHGQGTIDDLAVVADAEQDRPLREGEVRVRLRAAGLNFRDVLMVLGMYPGEISLGSEGAGIVTETGPGVTALTAGDRVSGYLSDAFGPTVIADHRMLTPIPDSWSWARAASIPIVSVTALWGLRDLAGLARGESVLIHAGAGGVGMAAIQIARHLGAEVFATASEAKWDTLRELGLDDDHIASSRTLDFEDEFLKTTDNRGVDVVLNSLSGDFTDASLRLLPRGGRFIEIGKRDIRDPENVAAAHPGVRYHAFDSIDAGPDRIGHMLTQLIDLHETGALRPLPVRTWPLTHAKDAFRHLSQAKHTGKLVLTLPEPPLSSGTVLVTGGTGHLGGVVARHAAASGAAHVLVVSRRGADAPGADDLRADIAASGARVTFAACDAADRDALAAVLRDIPADLPLRSVVHAAGVLDDGLIPDLTPGRLAAVMRPKVDAAWHLHELTRHHDLDAFVLFSSIAGTAGGPGQANYAAANTFLDALAHHRHARGLPATSLAWGPWADDGMAAALADVDRARITRTGLTPLTDEQGLHLLDTALRHHGPLAITAHLDTTALTGSGALWSSLSPVPARRITSNTHQQSATGLGRLTHLPPKERLNALEDLVRTEAAAVLGHPDPGTLDRDHPFRDLGFDSLTAVELRNRLNTLTALRLPPSTVFDHPTVAVLADHLDENLFRSAVDGPTDGDELDRLDALLATIADRGEDSVLEKARQRMREFLRRDEDAHGDPDDTYLSEVMNSASFSDLKNLVDEQFGYGDIAGPGTGSIRHEGMDDV</sequence>
<feature type="domain" description="Ketosynthase family 3 (KS3)" evidence="8">
    <location>
        <begin position="1540"/>
        <end position="1959"/>
    </location>
</feature>
<evidence type="ECO:0000256" key="6">
    <source>
        <dbReference type="PROSITE-ProRule" id="PRU01363"/>
    </source>
</evidence>
<evidence type="ECO:0000256" key="3">
    <source>
        <dbReference type="ARBA" id="ARBA00022679"/>
    </source>
</evidence>
<dbReference type="Pfam" id="PF02801">
    <property type="entry name" value="Ketoacyl-synt_C"/>
    <property type="match status" value="3"/>
</dbReference>
<dbReference type="Pfam" id="PF14765">
    <property type="entry name" value="PS-DH"/>
    <property type="match status" value="1"/>
</dbReference>
<dbReference type="PROSITE" id="PS50075">
    <property type="entry name" value="CARRIER"/>
    <property type="match status" value="3"/>
</dbReference>
<feature type="domain" description="Carrier" evidence="7">
    <location>
        <begin position="2948"/>
        <end position="3023"/>
    </location>
</feature>
<dbReference type="PROSITE" id="PS52004">
    <property type="entry name" value="KS3_2"/>
    <property type="match status" value="3"/>
</dbReference>
<dbReference type="EMBL" id="JBHSFQ010000007">
    <property type="protein sequence ID" value="MFC4562163.1"/>
    <property type="molecule type" value="Genomic_DNA"/>
</dbReference>
<dbReference type="InterPro" id="IPR057326">
    <property type="entry name" value="KR_dom"/>
</dbReference>
<dbReference type="SMART" id="SM00826">
    <property type="entry name" value="PKS_DH"/>
    <property type="match status" value="1"/>
</dbReference>
<dbReference type="CDD" id="cd08956">
    <property type="entry name" value="KR_3_FAS_SDR_x"/>
    <property type="match status" value="1"/>
</dbReference>
<dbReference type="NCBIfam" id="NF045894">
    <property type="entry name" value="PKS_plus_SDR"/>
    <property type="match status" value="2"/>
</dbReference>
<dbReference type="InterPro" id="IPR036291">
    <property type="entry name" value="NAD(P)-bd_dom_sf"/>
</dbReference>
<dbReference type="Gene3D" id="1.10.1200.10">
    <property type="entry name" value="ACP-like"/>
    <property type="match status" value="3"/>
</dbReference>
<dbReference type="InterPro" id="IPR020807">
    <property type="entry name" value="PKS_DH"/>
</dbReference>
<dbReference type="InterPro" id="IPR014030">
    <property type="entry name" value="Ketoacyl_synth_N"/>
</dbReference>
<dbReference type="PANTHER" id="PTHR43775:SF51">
    <property type="entry name" value="INACTIVE PHENOLPHTHIOCEROL SYNTHESIS POLYKETIDE SYNTHASE TYPE I PKS1-RELATED"/>
    <property type="match status" value="1"/>
</dbReference>
<evidence type="ECO:0000256" key="2">
    <source>
        <dbReference type="ARBA" id="ARBA00022553"/>
    </source>
</evidence>
<dbReference type="Gene3D" id="3.30.70.3290">
    <property type="match status" value="3"/>
</dbReference>
<keyword evidence="2" id="KW-0597">Phosphoprotein</keyword>
<evidence type="ECO:0000259" key="9">
    <source>
        <dbReference type="PROSITE" id="PS52019"/>
    </source>
</evidence>
<proteinExistence type="predicted"/>
<dbReference type="Pfam" id="PF00550">
    <property type="entry name" value="PP-binding"/>
    <property type="match status" value="3"/>
</dbReference>
<dbReference type="RefSeq" id="WP_378573133.1">
    <property type="nucleotide sequence ID" value="NZ_JBHSFQ010000007.1"/>
</dbReference>
<dbReference type="PROSITE" id="PS52019">
    <property type="entry name" value="PKS_MFAS_DH"/>
    <property type="match status" value="1"/>
</dbReference>
<dbReference type="Pfam" id="PF16197">
    <property type="entry name" value="KAsynt_C_assoc"/>
    <property type="match status" value="3"/>
</dbReference>
<dbReference type="PANTHER" id="PTHR43775">
    <property type="entry name" value="FATTY ACID SYNTHASE"/>
    <property type="match status" value="1"/>
</dbReference>
<dbReference type="InterPro" id="IPR042104">
    <property type="entry name" value="PKS_dehydratase_sf"/>
</dbReference>
<dbReference type="InterPro" id="IPR011032">
    <property type="entry name" value="GroES-like_sf"/>
</dbReference>
<dbReference type="CDD" id="cd00833">
    <property type="entry name" value="PKS"/>
    <property type="match status" value="3"/>
</dbReference>
<dbReference type="Pfam" id="PF18369">
    <property type="entry name" value="PKS_DE"/>
    <property type="match status" value="2"/>
</dbReference>
<evidence type="ECO:0000256" key="5">
    <source>
        <dbReference type="ARBA" id="ARBA00023315"/>
    </source>
</evidence>
<gene>
    <name evidence="10" type="ORF">ACFO4E_09870</name>
</gene>
<feature type="active site" description="Proton donor; for dehydratase activity" evidence="6">
    <location>
        <position position="4130"/>
    </location>
</feature>
<dbReference type="Pfam" id="PF00109">
    <property type="entry name" value="ketoacyl-synt"/>
    <property type="match status" value="3"/>
</dbReference>
<dbReference type="Gene3D" id="3.40.366.10">
    <property type="entry name" value="Malonyl-Coenzyme A Acyl Carrier Protein, domain 2"/>
    <property type="match status" value="3"/>
</dbReference>
<dbReference type="PROSITE" id="PS00606">
    <property type="entry name" value="KS3_1"/>
    <property type="match status" value="3"/>
</dbReference>
<dbReference type="Gene3D" id="3.90.180.10">
    <property type="entry name" value="Medium-chain alcohol dehydrogenases, catalytic domain"/>
    <property type="match status" value="1"/>
</dbReference>
<feature type="domain" description="Ketosynthase family 3 (KS3)" evidence="8">
    <location>
        <begin position="3041"/>
        <end position="3458"/>
    </location>
</feature>
<dbReference type="Pfam" id="PF21089">
    <property type="entry name" value="PKS_DH_N"/>
    <property type="match status" value="1"/>
</dbReference>
<evidence type="ECO:0000256" key="1">
    <source>
        <dbReference type="ARBA" id="ARBA00022450"/>
    </source>
</evidence>
<feature type="active site" description="Proton acceptor; for dehydratase activity" evidence="6">
    <location>
        <position position="3962"/>
    </location>
</feature>
<evidence type="ECO:0000313" key="10">
    <source>
        <dbReference type="EMBL" id="MFC4562163.1"/>
    </source>
</evidence>
<name>A0ABV9DVX0_9ACTN</name>
<dbReference type="Gene3D" id="3.40.50.11460">
    <property type="match status" value="1"/>
</dbReference>
<dbReference type="InterPro" id="IPR020806">
    <property type="entry name" value="PKS_PP-bd"/>
</dbReference>
<dbReference type="InterPro" id="IPR055123">
    <property type="entry name" value="SpnB-like_Rossmann"/>
</dbReference>
<organism evidence="10 11">
    <name type="scientific">Nocardiopsis mangrovi</name>
    <dbReference type="NCBI Taxonomy" id="1179818"/>
    <lineage>
        <taxon>Bacteria</taxon>
        <taxon>Bacillati</taxon>
        <taxon>Actinomycetota</taxon>
        <taxon>Actinomycetes</taxon>
        <taxon>Streptosporangiales</taxon>
        <taxon>Nocardiopsidaceae</taxon>
        <taxon>Nocardiopsis</taxon>
    </lineage>
</organism>
<dbReference type="InterPro" id="IPR014043">
    <property type="entry name" value="Acyl_transferase_dom"/>
</dbReference>
<feature type="region of interest" description="N-terminal hotdog fold" evidence="6">
    <location>
        <begin position="3932"/>
        <end position="4057"/>
    </location>
</feature>
<dbReference type="SMART" id="SM01294">
    <property type="entry name" value="PKS_PP_betabranch"/>
    <property type="match status" value="3"/>
</dbReference>
<dbReference type="Gene3D" id="3.10.129.110">
    <property type="entry name" value="Polyketide synthase dehydratase"/>
    <property type="match status" value="1"/>
</dbReference>
<feature type="domain" description="Ketosynthase family 3 (KS3)" evidence="8">
    <location>
        <begin position="37"/>
        <end position="456"/>
    </location>
</feature>
<dbReference type="InterPro" id="IPR013154">
    <property type="entry name" value="ADH-like_N"/>
</dbReference>
<dbReference type="SUPFAM" id="SSF50129">
    <property type="entry name" value="GroES-like"/>
    <property type="match status" value="1"/>
</dbReference>
<feature type="domain" description="Carrier" evidence="7">
    <location>
        <begin position="1446"/>
        <end position="1521"/>
    </location>
</feature>
<dbReference type="InterPro" id="IPR016036">
    <property type="entry name" value="Malonyl_transacylase_ACP-bd"/>
</dbReference>
<feature type="domain" description="Carrier" evidence="7">
    <location>
        <begin position="5007"/>
        <end position="5082"/>
    </location>
</feature>
<dbReference type="PROSITE" id="PS00012">
    <property type="entry name" value="PHOSPHOPANTETHEINE"/>
    <property type="match status" value="3"/>
</dbReference>
<dbReference type="PROSITE" id="PS01162">
    <property type="entry name" value="QOR_ZETA_CRYSTAL"/>
    <property type="match status" value="1"/>
</dbReference>
<dbReference type="InterPro" id="IPR020841">
    <property type="entry name" value="PKS_Beta-ketoAc_synthase_dom"/>
</dbReference>
<dbReference type="InterPro" id="IPR013968">
    <property type="entry name" value="PKS_KR"/>
</dbReference>
<evidence type="ECO:0000259" key="7">
    <source>
        <dbReference type="PROSITE" id="PS50075"/>
    </source>
</evidence>
<dbReference type="Pfam" id="PF08240">
    <property type="entry name" value="ADH_N"/>
    <property type="match status" value="1"/>
</dbReference>
<dbReference type="InterPro" id="IPR049551">
    <property type="entry name" value="PKS_DH_C"/>
</dbReference>
<dbReference type="SUPFAM" id="SSF53901">
    <property type="entry name" value="Thiolase-like"/>
    <property type="match status" value="3"/>
</dbReference>
<dbReference type="SUPFAM" id="SSF55048">
    <property type="entry name" value="Probable ACP-binding domain of malonyl-CoA ACP transacylase"/>
    <property type="match status" value="3"/>
</dbReference>
<dbReference type="Proteomes" id="UP001595923">
    <property type="component" value="Unassembled WGS sequence"/>
</dbReference>
<reference evidence="11" key="1">
    <citation type="journal article" date="2019" name="Int. J. Syst. Evol. Microbiol.">
        <title>The Global Catalogue of Microorganisms (GCM) 10K type strain sequencing project: providing services to taxonomists for standard genome sequencing and annotation.</title>
        <authorList>
            <consortium name="The Broad Institute Genomics Platform"/>
            <consortium name="The Broad Institute Genome Sequencing Center for Infectious Disease"/>
            <person name="Wu L."/>
            <person name="Ma J."/>
        </authorList>
    </citation>
    <scope>NUCLEOTIDE SEQUENCE [LARGE SCALE GENOMIC DNA]</scope>
    <source>
        <strain evidence="11">XZYJ18</strain>
    </source>
</reference>
<dbReference type="CDD" id="cd05195">
    <property type="entry name" value="enoyl_red"/>
    <property type="match status" value="1"/>
</dbReference>